<accession>A0A5R9IYN2</accession>
<proteinExistence type="predicted"/>
<feature type="region of interest" description="Disordered" evidence="1">
    <location>
        <begin position="245"/>
        <end position="274"/>
    </location>
</feature>
<protein>
    <submittedName>
        <fullName evidence="2">DUF2213 domain-containing protein</fullName>
    </submittedName>
</protein>
<comment type="caution">
    <text evidence="2">The sequence shown here is derived from an EMBL/GenBank/DDBJ whole genome shotgun (WGS) entry which is preliminary data.</text>
</comment>
<dbReference type="OrthoDB" id="7549700at2"/>
<reference evidence="2 3" key="1">
    <citation type="submission" date="2019-05" db="EMBL/GenBank/DDBJ databases">
        <authorList>
            <person name="Pankratov T."/>
            <person name="Grouzdev D."/>
        </authorList>
    </citation>
    <scope>NUCLEOTIDE SEQUENCE [LARGE SCALE GENOMIC DNA]</scope>
    <source>
        <strain evidence="2 3">KEBCLARHB70R</strain>
    </source>
</reference>
<dbReference type="AlphaFoldDB" id="A0A5R9IYN2"/>
<dbReference type="Pfam" id="PF09979">
    <property type="entry name" value="DUF2213"/>
    <property type="match status" value="1"/>
</dbReference>
<feature type="compositionally biased region" description="Low complexity" evidence="1">
    <location>
        <begin position="255"/>
        <end position="274"/>
    </location>
</feature>
<dbReference type="EMBL" id="VCDI01000013">
    <property type="protein sequence ID" value="TLU70585.1"/>
    <property type="molecule type" value="Genomic_DNA"/>
</dbReference>
<dbReference type="InterPro" id="IPR016913">
    <property type="entry name" value="UCP029215"/>
</dbReference>
<keyword evidence="3" id="KW-1185">Reference proteome</keyword>
<sequence length="274" mass="30085">MTDPHYREDFLPLRAAIDPDTGYLRDHPVLTRVGVFDYRNPTTGQIEREFRPASVVFDPAHLKALRGTPIVISHAAGLISAENARGATVGTIISEGRQDGDNLVAEILLHDPSPVTRDGMRELSLGYTVDTDDTPGTHNGQRFDRSITRIKHVNHLAIVRKGRAGVARLNMDHNDTIRTDEVRDFNSAAAARVRMIQGVRADAAMAAAPRMDESQRRVEQNSRGVSQSMSAAEGRRRMIMRQDGHCFDGDDQQRADAASAGSSAAAARARLNNR</sequence>
<organism evidence="2 3">
    <name type="scientific">Lichenicoccus roseus</name>
    <dbReference type="NCBI Taxonomy" id="2683649"/>
    <lineage>
        <taxon>Bacteria</taxon>
        <taxon>Pseudomonadati</taxon>
        <taxon>Pseudomonadota</taxon>
        <taxon>Alphaproteobacteria</taxon>
        <taxon>Acetobacterales</taxon>
        <taxon>Acetobacteraceae</taxon>
        <taxon>Lichenicoccus</taxon>
    </lineage>
</organism>
<feature type="compositionally biased region" description="Basic and acidic residues" evidence="1">
    <location>
        <begin position="245"/>
        <end position="254"/>
    </location>
</feature>
<feature type="compositionally biased region" description="Basic and acidic residues" evidence="1">
    <location>
        <begin position="210"/>
        <end position="220"/>
    </location>
</feature>
<name>A0A5R9IYN2_9PROT</name>
<dbReference type="RefSeq" id="WP_138328026.1">
    <property type="nucleotide sequence ID" value="NZ_VCDI01000013.1"/>
</dbReference>
<evidence type="ECO:0000313" key="2">
    <source>
        <dbReference type="EMBL" id="TLU70585.1"/>
    </source>
</evidence>
<evidence type="ECO:0000313" key="3">
    <source>
        <dbReference type="Proteomes" id="UP000305654"/>
    </source>
</evidence>
<evidence type="ECO:0000256" key="1">
    <source>
        <dbReference type="SAM" id="MobiDB-lite"/>
    </source>
</evidence>
<dbReference type="Proteomes" id="UP000305654">
    <property type="component" value="Unassembled WGS sequence"/>
</dbReference>
<feature type="region of interest" description="Disordered" evidence="1">
    <location>
        <begin position="207"/>
        <end position="233"/>
    </location>
</feature>
<gene>
    <name evidence="2" type="ORF">FE263_21100</name>
</gene>
<feature type="compositionally biased region" description="Polar residues" evidence="1">
    <location>
        <begin position="221"/>
        <end position="230"/>
    </location>
</feature>